<dbReference type="GO" id="GO:0016791">
    <property type="term" value="F:phosphatase activity"/>
    <property type="evidence" value="ECO:0007669"/>
    <property type="project" value="InterPro"/>
</dbReference>
<reference evidence="5 6" key="1">
    <citation type="journal article" date="2008" name="Proc. Natl. Acad. Sci. U.S.A.">
        <title>Niche adaptation and genome expansion in the chlorophyll d-producing cyanobacterium Acaryochloris marina.</title>
        <authorList>
            <person name="Swingley W.D."/>
            <person name="Chen M."/>
            <person name="Cheung P.C."/>
            <person name="Conrad A.L."/>
            <person name="Dejesa L.C."/>
            <person name="Hao J."/>
            <person name="Honchak B.M."/>
            <person name="Karbach L.E."/>
            <person name="Kurdoglu A."/>
            <person name="Lahiri S."/>
            <person name="Mastrian S.D."/>
            <person name="Miyashita H."/>
            <person name="Page L."/>
            <person name="Ramakrishna P."/>
            <person name="Satoh S."/>
            <person name="Sattley W.M."/>
            <person name="Shimada Y."/>
            <person name="Taylor H.L."/>
            <person name="Tomo T."/>
            <person name="Tsuchiya T."/>
            <person name="Wang Z.T."/>
            <person name="Raymond J."/>
            <person name="Mimuro M."/>
            <person name="Blankenship R.E."/>
            <person name="Touchman J.W."/>
        </authorList>
    </citation>
    <scope>NUCLEOTIDE SEQUENCE [LARGE SCALE GENOMIC DNA]</scope>
    <source>
        <strain evidence="6">MBIC 11017</strain>
        <plasmid evidence="6">Plasmid pREB6</plasmid>
    </source>
</reference>
<keyword evidence="4" id="KW-0479">Metal-binding</keyword>
<feature type="binding site" evidence="4">
    <location>
        <position position="94"/>
    </location>
    <ligand>
        <name>Zn(2+)</name>
        <dbReference type="ChEBI" id="CHEBI:29105"/>
    </ligand>
</feature>
<dbReference type="GO" id="GO:0005975">
    <property type="term" value="P:carbohydrate metabolic process"/>
    <property type="evidence" value="ECO:0007669"/>
    <property type="project" value="InterPro"/>
</dbReference>
<feature type="site" description="Contributes to substrate recognition" evidence="3">
    <location>
        <position position="123"/>
    </location>
</feature>
<dbReference type="KEGG" id="amr:AM1_F0017"/>
<keyword evidence="1 5" id="KW-0378">Hydrolase</keyword>
<organism evidence="5 6">
    <name type="scientific">Acaryochloris marina (strain MBIC 11017)</name>
    <dbReference type="NCBI Taxonomy" id="329726"/>
    <lineage>
        <taxon>Bacteria</taxon>
        <taxon>Bacillati</taxon>
        <taxon>Cyanobacteriota</taxon>
        <taxon>Cyanophyceae</taxon>
        <taxon>Acaryochloridales</taxon>
        <taxon>Acaryochloridaceae</taxon>
        <taxon>Acaryochloris</taxon>
    </lineage>
</organism>
<dbReference type="InterPro" id="IPR013954">
    <property type="entry name" value="PNK3P"/>
</dbReference>
<dbReference type="InterPro" id="IPR004446">
    <property type="entry name" value="Heptose_bisP_phosphatase"/>
</dbReference>
<dbReference type="GO" id="GO:0005737">
    <property type="term" value="C:cytoplasm"/>
    <property type="evidence" value="ECO:0007669"/>
    <property type="project" value="UniProtKB-SubCell"/>
</dbReference>
<evidence type="ECO:0000256" key="2">
    <source>
        <dbReference type="PIRSR" id="PIRSR004682-1"/>
    </source>
</evidence>
<dbReference type="Pfam" id="PF08645">
    <property type="entry name" value="PNK3P"/>
    <property type="match status" value="1"/>
</dbReference>
<comment type="cofactor">
    <cofactor evidence="4">
        <name>Zn(2+)</name>
        <dbReference type="ChEBI" id="CHEBI:29105"/>
    </cofactor>
</comment>
<dbReference type="PANTHER" id="PTHR42891:SF1">
    <property type="entry name" value="D-GLYCERO-BETA-D-MANNO-HEPTOSE-1,7-BISPHOSPHATE 7-PHOSPHATASE"/>
    <property type="match status" value="1"/>
</dbReference>
<dbReference type="SUPFAM" id="SSF56784">
    <property type="entry name" value="HAD-like"/>
    <property type="match status" value="1"/>
</dbReference>
<dbReference type="EMBL" id="CP000843">
    <property type="protein sequence ID" value="ABW33165.1"/>
    <property type="molecule type" value="Genomic_DNA"/>
</dbReference>
<comment type="cofactor">
    <cofactor evidence="4">
        <name>Mg(2+)</name>
        <dbReference type="ChEBI" id="CHEBI:18420"/>
    </cofactor>
</comment>
<keyword evidence="5" id="KW-0614">Plasmid</keyword>
<dbReference type="PANTHER" id="PTHR42891">
    <property type="entry name" value="D-GLYCERO-BETA-D-MANNO-HEPTOSE-1,7-BISPHOSPHATE 7-PHOSPHATASE"/>
    <property type="match status" value="1"/>
</dbReference>
<proteinExistence type="inferred from homology"/>
<dbReference type="EC" id="3.1.3.-" evidence="1"/>
<evidence type="ECO:0000256" key="3">
    <source>
        <dbReference type="PIRSR" id="PIRSR004682-3"/>
    </source>
</evidence>
<name>A8ZQ00_ACAM1</name>
<comment type="similarity">
    <text evidence="1">Belongs to the gmhB family.</text>
</comment>
<dbReference type="HOGENOM" id="CLU_131322_0_0_3"/>
<accession>A8ZQ00</accession>
<evidence type="ECO:0000256" key="4">
    <source>
        <dbReference type="PIRSR" id="PIRSR004682-4"/>
    </source>
</evidence>
<feature type="binding site" evidence="4">
    <location>
        <position position="14"/>
    </location>
    <ligand>
        <name>Mg(2+)</name>
        <dbReference type="ChEBI" id="CHEBI:18420"/>
    </ligand>
</feature>
<dbReference type="Gene3D" id="3.40.50.1000">
    <property type="entry name" value="HAD superfamily/HAD-like"/>
    <property type="match status" value="1"/>
</dbReference>
<dbReference type="InterPro" id="IPR036412">
    <property type="entry name" value="HAD-like_sf"/>
</dbReference>
<evidence type="ECO:0000313" key="6">
    <source>
        <dbReference type="Proteomes" id="UP000000268"/>
    </source>
</evidence>
<sequence length="174" mass="19595">MDILSKTMKLIILDKDGTLTTPKSGKNFVQKPEDQILLPGVLDAVRWHTLQGHMLIIASNQGGVSAGYKTIAEVILEMKYCLHLLRGIQSAYFCPDFEGNQCWHVERQSSSQVEVLRFRGRMRKPGDGMIQQALLDHPCVSEILFIGDRPEDEQAAQAAGVDFQDAESWRQPRE</sequence>
<keyword evidence="1" id="KW-0963">Cytoplasm</keyword>
<feature type="active site" description="Nucleophile" evidence="2">
    <location>
        <position position="14"/>
    </location>
</feature>
<dbReference type="PIRSF" id="PIRSF004682">
    <property type="entry name" value="GmhB"/>
    <property type="match status" value="1"/>
</dbReference>
<evidence type="ECO:0000256" key="1">
    <source>
        <dbReference type="PIRNR" id="PIRNR004682"/>
    </source>
</evidence>
<dbReference type="Proteomes" id="UP000000268">
    <property type="component" value="Plasmid pREB6"/>
</dbReference>
<feature type="active site" description="Proton donor" evidence="2">
    <location>
        <position position="16"/>
    </location>
</feature>
<protein>
    <recommendedName>
        <fullName evidence="1">D,D-heptose 1,7-bisphosphate phosphatase</fullName>
        <ecNumber evidence="1">3.1.3.-</ecNumber>
    </recommendedName>
</protein>
<keyword evidence="6" id="KW-1185">Reference proteome</keyword>
<comment type="subcellular location">
    <subcellularLocation>
        <location evidence="1">Cytoplasm</location>
    </subcellularLocation>
</comment>
<keyword evidence="1" id="KW-0119">Carbohydrate metabolism</keyword>
<keyword evidence="4" id="KW-0460">Magnesium</keyword>
<keyword evidence="4" id="KW-0862">Zinc</keyword>
<gene>
    <name evidence="5" type="ordered locus">AM1_F0017</name>
</gene>
<feature type="binding site" evidence="4">
    <location>
        <position position="148"/>
    </location>
    <ligand>
        <name>Mg(2+)</name>
        <dbReference type="ChEBI" id="CHEBI:18420"/>
    </ligand>
</feature>
<dbReference type="InterPro" id="IPR023214">
    <property type="entry name" value="HAD_sf"/>
</dbReference>
<dbReference type="NCBIfam" id="TIGR01662">
    <property type="entry name" value="HAD-SF-IIIA"/>
    <property type="match status" value="1"/>
</dbReference>
<geneLocation type="plasmid" evidence="5 6">
    <name>pREB6</name>
</geneLocation>
<feature type="site" description="Stabilizes the phosphoryl group" evidence="3">
    <location>
        <position position="59"/>
    </location>
</feature>
<dbReference type="GO" id="GO:0046872">
    <property type="term" value="F:metal ion binding"/>
    <property type="evidence" value="ECO:0007669"/>
    <property type="project" value="UniProtKB-KW"/>
</dbReference>
<evidence type="ECO:0000313" key="5">
    <source>
        <dbReference type="EMBL" id="ABW33165.1"/>
    </source>
</evidence>
<dbReference type="InterPro" id="IPR006549">
    <property type="entry name" value="HAD-SF_hydro_IIIA"/>
</dbReference>
<dbReference type="AlphaFoldDB" id="A8ZQ00"/>
<feature type="site" description="Stabilizes the phosphoryl group" evidence="3">
    <location>
        <position position="124"/>
    </location>
</feature>
<feature type="binding site" evidence="4">
    <location>
        <position position="16"/>
    </location>
    <ligand>
        <name>Mg(2+)</name>
        <dbReference type="ChEBI" id="CHEBI:18420"/>
    </ligand>
</feature>